<dbReference type="RefSeq" id="WP_110843205.1">
    <property type="nucleotide sequence ID" value="NZ_QJVJ01000015.1"/>
</dbReference>
<dbReference type="InterPro" id="IPR017941">
    <property type="entry name" value="Rieske_2Fe-2S"/>
</dbReference>
<dbReference type="EMBL" id="QJVJ01000015">
    <property type="protein sequence ID" value="PYI51051.1"/>
    <property type="molecule type" value="Genomic_DNA"/>
</dbReference>
<evidence type="ECO:0000313" key="9">
    <source>
        <dbReference type="Proteomes" id="UP000247476"/>
    </source>
</evidence>
<dbReference type="SUPFAM" id="SSF50022">
    <property type="entry name" value="ISP domain"/>
    <property type="match status" value="1"/>
</dbReference>
<dbReference type="GO" id="GO:0051537">
    <property type="term" value="F:2 iron, 2 sulfur cluster binding"/>
    <property type="evidence" value="ECO:0007669"/>
    <property type="project" value="UniProtKB-KW"/>
</dbReference>
<reference evidence="8 9" key="1">
    <citation type="submission" date="2018-05" db="EMBL/GenBank/DDBJ databases">
        <title>Paenibacillus flagellatus sp. nov., isolated from selenium mineral soil.</title>
        <authorList>
            <person name="Dai X."/>
        </authorList>
    </citation>
    <scope>NUCLEOTIDE SEQUENCE [LARGE SCALE GENOMIC DNA]</scope>
    <source>
        <strain evidence="8 9">DXL2</strain>
    </source>
</reference>
<dbReference type="GO" id="GO:0016705">
    <property type="term" value="F:oxidoreductase activity, acting on paired donors, with incorporation or reduction of molecular oxygen"/>
    <property type="evidence" value="ECO:0007669"/>
    <property type="project" value="UniProtKB-ARBA"/>
</dbReference>
<evidence type="ECO:0000259" key="7">
    <source>
        <dbReference type="PROSITE" id="PS51296"/>
    </source>
</evidence>
<dbReference type="GO" id="GO:0046872">
    <property type="term" value="F:metal ion binding"/>
    <property type="evidence" value="ECO:0007669"/>
    <property type="project" value="UniProtKB-KW"/>
</dbReference>
<evidence type="ECO:0000256" key="1">
    <source>
        <dbReference type="ARBA" id="ARBA00022714"/>
    </source>
</evidence>
<sequence>MVDGWIKAGTVEELRREGAKVIKGGIAVFAREEGVFALDNRCPHMGFPLHMGSLCDGMLTCHWHHARFDVCTGGTLDLWADDVPAHEVKLEGDVVWVNPKPARAGGAERHVRRLREGLEQNLSLVIAKSVVALLEAGVPERDIVRIGVEFGTANRSDGWGSGLTVLTAMANVLPKLDGYGRMLALFHGLRRVASDCAGRPPLFRPEPLPDGGRDPARLAAWYRQCVEVRDATGAGRVLLTAIRQGFEPPALAEMMLAAATDHFYLDGGHTFDFHNKAFEMIELLGGDAADTERILTSLVPLLRNPSRSEESHSWRHPVDLVEPVRRAIGELERHGIGVGGAVTASATATAAAGQPYGFDAERFVSLLLGDEPLETIRAMTEALLGGVPPAALGKLTAYAAAERVSRFHTQNEFSDWIGVLHTFTHAHAVHVRLRQGGSGPEVRALYHAAVAIYLDRFLNIPPAPKPKPEQYGGRGYTTDTGELLALLDRRQQVAEAADWASHYMDAGGDAAKLFNALGHALLREDADFHTFQMVEAALAEYDLWAEEDDGPPLRERAKRTMVLALVRYVAAHAPTAREIPHTARIAWRLQRGEKLFEEE</sequence>
<dbReference type="PANTHER" id="PTHR21496">
    <property type="entry name" value="FERREDOXIN-RELATED"/>
    <property type="match status" value="1"/>
</dbReference>
<accession>A0A2V5JWR6</accession>
<keyword evidence="3" id="KW-0408">Iron</keyword>
<gene>
    <name evidence="8" type="ORF">DLM86_27180</name>
</gene>
<feature type="domain" description="Rieske" evidence="7">
    <location>
        <begin position="5"/>
        <end position="97"/>
    </location>
</feature>
<keyword evidence="9" id="KW-1185">Reference proteome</keyword>
<keyword evidence="1" id="KW-0001">2Fe-2S</keyword>
<evidence type="ECO:0000256" key="6">
    <source>
        <dbReference type="ARBA" id="ARBA00038001"/>
    </source>
</evidence>
<proteinExistence type="inferred from homology"/>
<keyword evidence="2" id="KW-0479">Metal-binding</keyword>
<dbReference type="Proteomes" id="UP000247476">
    <property type="component" value="Unassembled WGS sequence"/>
</dbReference>
<comment type="cofactor">
    <cofactor evidence="5">
        <name>[2Fe-2S] cluster</name>
        <dbReference type="ChEBI" id="CHEBI:190135"/>
    </cofactor>
</comment>
<evidence type="ECO:0000256" key="3">
    <source>
        <dbReference type="ARBA" id="ARBA00023004"/>
    </source>
</evidence>
<organism evidence="8 9">
    <name type="scientific">Paenibacillus flagellatus</name>
    <dbReference type="NCBI Taxonomy" id="2211139"/>
    <lineage>
        <taxon>Bacteria</taxon>
        <taxon>Bacillati</taxon>
        <taxon>Bacillota</taxon>
        <taxon>Bacilli</taxon>
        <taxon>Bacillales</taxon>
        <taxon>Paenibacillaceae</taxon>
        <taxon>Paenibacillus</taxon>
    </lineage>
</organism>
<dbReference type="PROSITE" id="PS51296">
    <property type="entry name" value="RIESKE"/>
    <property type="match status" value="1"/>
</dbReference>
<evidence type="ECO:0000256" key="5">
    <source>
        <dbReference type="ARBA" id="ARBA00034078"/>
    </source>
</evidence>
<keyword evidence="4" id="KW-0411">Iron-sulfur</keyword>
<evidence type="ECO:0000313" key="8">
    <source>
        <dbReference type="EMBL" id="PYI51051.1"/>
    </source>
</evidence>
<dbReference type="InterPro" id="IPR036922">
    <property type="entry name" value="Rieske_2Fe-2S_sf"/>
</dbReference>
<comment type="caution">
    <text evidence="8">The sequence shown here is derived from an EMBL/GenBank/DDBJ whole genome shotgun (WGS) entry which is preliminary data.</text>
</comment>
<evidence type="ECO:0000256" key="2">
    <source>
        <dbReference type="ARBA" id="ARBA00022723"/>
    </source>
</evidence>
<comment type="similarity">
    <text evidence="6">Belongs to the bacterial ring-hydroxylating dioxygenase ferredoxin component family.</text>
</comment>
<protein>
    <submittedName>
        <fullName evidence="8">(2Fe-2S)-binding protein</fullName>
    </submittedName>
</protein>
<evidence type="ECO:0000256" key="4">
    <source>
        <dbReference type="ARBA" id="ARBA00023014"/>
    </source>
</evidence>
<name>A0A2V5JWR6_9BACL</name>
<dbReference type="AlphaFoldDB" id="A0A2V5JWR6"/>
<dbReference type="GO" id="GO:0004497">
    <property type="term" value="F:monooxygenase activity"/>
    <property type="evidence" value="ECO:0007669"/>
    <property type="project" value="UniProtKB-ARBA"/>
</dbReference>
<dbReference type="Gene3D" id="2.102.10.10">
    <property type="entry name" value="Rieske [2Fe-2S] iron-sulphur domain"/>
    <property type="match status" value="1"/>
</dbReference>
<dbReference type="Pfam" id="PF00355">
    <property type="entry name" value="Rieske"/>
    <property type="match status" value="1"/>
</dbReference>
<dbReference type="PANTHER" id="PTHR21496:SF0">
    <property type="entry name" value="RIESKE DOMAIN-CONTAINING PROTEIN"/>
    <property type="match status" value="1"/>
</dbReference>
<dbReference type="OrthoDB" id="593800at2"/>